<feature type="domain" description="Glycosyltransferase 2-like" evidence="1">
    <location>
        <begin position="293"/>
        <end position="435"/>
    </location>
</feature>
<evidence type="ECO:0000313" key="2">
    <source>
        <dbReference type="EMBL" id="MBA9042893.1"/>
    </source>
</evidence>
<proteinExistence type="predicted"/>
<dbReference type="InterPro" id="IPR029044">
    <property type="entry name" value="Nucleotide-diphossugar_trans"/>
</dbReference>
<dbReference type="Gene3D" id="3.90.550.10">
    <property type="entry name" value="Spore Coat Polysaccharide Biosynthesis Protein SpsA, Chain A"/>
    <property type="match status" value="2"/>
</dbReference>
<gene>
    <name evidence="2" type="ORF">HNP21_006071</name>
</gene>
<dbReference type="SUPFAM" id="SSF53448">
    <property type="entry name" value="Nucleotide-diphospho-sugar transferases"/>
    <property type="match status" value="2"/>
</dbReference>
<dbReference type="GO" id="GO:0016740">
    <property type="term" value="F:transferase activity"/>
    <property type="evidence" value="ECO:0007669"/>
    <property type="project" value="UniProtKB-KW"/>
</dbReference>
<dbReference type="Pfam" id="PF00535">
    <property type="entry name" value="Glycos_transf_2"/>
    <property type="match status" value="1"/>
</dbReference>
<sequence>MEYKKRILVASPIHQKPEILTLFLESLKHLKKEEMIVDFYFIDDNENVDSSRLLIQFQECIQSVIVEKSDYQDVYLRDGQTHYWNEHLVWKVAGFKNSIIQYAKKKNYDYLFLVDSDLLLFPETIVHLVQQEKDIISEVFWTKWQPDSMEQPQVWLYDEYTQYHKQPGENLPTEQIKVRYQEFIAKMRTPGVYEVGGLGACTLISQNALQKGVNFNKIPNLTFWGEDRHFCIRAAVMGLSLYVDTHYPAYHIYRDTNIKEGQEFIGKITTKQKTIQSNIYVPTTKKTKLTLSMVIKNEENRFLKEVLRSHLPYIDDVVIIDDGSTDNSVEVCKEVLKTVPYKIIRNEVSKFSNEVELRKQQWEETVNTEPNWILNMDADEIFEDKLERDIQQLLTQGDYDLYSFRLYDFWNDTHFREDDYWQSHFYYRPFLVRYRNDFSYTWQETPQHCGRFPNNIFQLPNSISNLRVKHYGWSKLEYRLEKYKRYLTFDPHAQYGMKEQYESILDENPNLIKWEE</sequence>
<reference evidence="2" key="1">
    <citation type="submission" date="2020-08" db="EMBL/GenBank/DDBJ databases">
        <title>Functional genomics of gut bacteria from endangered species of beetles.</title>
        <authorList>
            <person name="Carlos-Shanley C."/>
        </authorList>
    </citation>
    <scope>NUCLEOTIDE SEQUENCE [LARGE SCALE GENOMIC DNA]</scope>
    <source>
        <strain evidence="2">S00060</strain>
    </source>
</reference>
<evidence type="ECO:0000259" key="1">
    <source>
        <dbReference type="Pfam" id="PF00535"/>
    </source>
</evidence>
<name>A0A7W3NH20_PRIAR</name>
<dbReference type="RefSeq" id="WP_182528196.1">
    <property type="nucleotide sequence ID" value="NZ_JACJHT010000020.1"/>
</dbReference>
<organism evidence="2 3">
    <name type="scientific">Priestia aryabhattai</name>
    <name type="common">Bacillus aryabhattai</name>
    <dbReference type="NCBI Taxonomy" id="412384"/>
    <lineage>
        <taxon>Bacteria</taxon>
        <taxon>Bacillati</taxon>
        <taxon>Bacillota</taxon>
        <taxon>Bacilli</taxon>
        <taxon>Bacillales</taxon>
        <taxon>Bacillaceae</taxon>
        <taxon>Priestia</taxon>
    </lineage>
</organism>
<dbReference type="Proteomes" id="UP000543174">
    <property type="component" value="Unassembled WGS sequence"/>
</dbReference>
<dbReference type="PANTHER" id="PTHR43630:SF2">
    <property type="entry name" value="GLYCOSYLTRANSFERASE"/>
    <property type="match status" value="1"/>
</dbReference>
<dbReference type="InterPro" id="IPR001173">
    <property type="entry name" value="Glyco_trans_2-like"/>
</dbReference>
<dbReference type="AlphaFoldDB" id="A0A7W3NH20"/>
<keyword evidence="3" id="KW-1185">Reference proteome</keyword>
<comment type="caution">
    <text evidence="2">The sequence shown here is derived from an EMBL/GenBank/DDBJ whole genome shotgun (WGS) entry which is preliminary data.</text>
</comment>
<evidence type="ECO:0000313" key="3">
    <source>
        <dbReference type="Proteomes" id="UP000543174"/>
    </source>
</evidence>
<dbReference type="PANTHER" id="PTHR43630">
    <property type="entry name" value="POLY-BETA-1,6-N-ACETYL-D-GLUCOSAMINE SYNTHASE"/>
    <property type="match status" value="1"/>
</dbReference>
<accession>A0A7W3NH20</accession>
<protein>
    <submittedName>
        <fullName evidence="2">Glycosyltransferase involved in cell wall biosynthesis</fullName>
    </submittedName>
</protein>
<dbReference type="EMBL" id="JACJHT010000020">
    <property type="protein sequence ID" value="MBA9042893.1"/>
    <property type="molecule type" value="Genomic_DNA"/>
</dbReference>